<gene>
    <name evidence="3" type="primary">GP88</name>
</gene>
<dbReference type="RefSeq" id="YP_007417855.1">
    <property type="nucleotide sequence ID" value="NC_020231.1"/>
</dbReference>
<dbReference type="KEGG" id="vg:14536682"/>
<dbReference type="OrthoDB" id="6311at10239"/>
<reference evidence="2 5" key="2">
    <citation type="journal article" date="2013" name="Genome Announc.">
        <title>Complete genome sequence of pathogenic Guinea pig cytomegalovirus from salivary gland homogenates of infected animals.</title>
        <authorList>
            <person name="Yang D."/>
            <person name="Tamburro K."/>
            <person name="Dittmer D."/>
            <person name="Cui X."/>
            <person name="McVoy M.A."/>
            <person name="Hernandez-Alvarado N."/>
            <person name="Schleiss M.R."/>
        </authorList>
    </citation>
    <scope>NUCLEOTIDE SEQUENCE [LARGE SCALE GENOMIC DNA]</scope>
    <source>
        <strain evidence="2">21222</strain>
    </source>
</reference>
<protein>
    <submittedName>
        <fullName evidence="2 3">GP88</fullName>
    </submittedName>
</protein>
<dbReference type="GeneID" id="14536682"/>
<keyword evidence="5" id="KW-1185">Reference proteome</keyword>
<organism evidence="3 4">
    <name type="scientific">Guinea pig cytomegalovirus (strain 22122)</name>
    <name type="common">GPCMV</name>
    <dbReference type="NCBI Taxonomy" id="103920"/>
    <lineage>
        <taxon>Viruses</taxon>
        <taxon>Duplodnaviria</taxon>
        <taxon>Heunggongvirae</taxon>
        <taxon>Peploviricota</taxon>
        <taxon>Herviviricetes</taxon>
        <taxon>Herpesvirales</taxon>
        <taxon>Orthoherpesviridae</taxon>
        <taxon>Betaherpesvirinae</taxon>
        <taxon>Quwivirus</taxon>
        <taxon>Quwivirus caviidbeta2</taxon>
    </lineage>
</organism>
<proteinExistence type="inferred from homology"/>
<reference evidence="3 4" key="1">
    <citation type="journal article" date="2011" name="J. Gen. Virol.">
        <title>Re-evaluation of the genome sequence of guinea pig cytomegalovirus.</title>
        <authorList>
            <person name="Kanai K."/>
            <person name="Yamada S."/>
            <person name="Yamamoto Y."/>
            <person name="Fukui Y."/>
            <person name="Kurane I."/>
            <person name="Inoue N."/>
        </authorList>
    </citation>
    <scope>NUCLEOTIDE SEQUENCE [LARGE SCALE GENOMIC DNA]</scope>
    <source>
        <strain evidence="3">22122</strain>
    </source>
</reference>
<dbReference type="EMBL" id="KC503762">
    <property type="protein sequence ID" value="AGE11559.1"/>
    <property type="molecule type" value="Genomic_DNA"/>
</dbReference>
<accession>B7TPZ3</accession>
<dbReference type="Proteomes" id="UP000102041">
    <property type="component" value="Segment"/>
</dbReference>
<evidence type="ECO:0000256" key="1">
    <source>
        <dbReference type="ARBA" id="ARBA00007827"/>
    </source>
</evidence>
<dbReference type="InterPro" id="IPR007616">
    <property type="entry name" value="Herpes_U59/UL88"/>
</dbReference>
<dbReference type="Pfam" id="PF04529">
    <property type="entry name" value="Herpes_U59"/>
    <property type="match status" value="1"/>
</dbReference>
<organismHost>
    <name type="scientific">Cavia porcellus</name>
    <name type="common">Guinea pig</name>
    <dbReference type="NCBI Taxonomy" id="10141"/>
</organismHost>
<evidence type="ECO:0000313" key="3">
    <source>
        <dbReference type="EMBL" id="BAJ78547.1"/>
    </source>
</evidence>
<comment type="similarity">
    <text evidence="1">Belongs to the herpesviridae U59/UL88 family.</text>
</comment>
<evidence type="ECO:0000313" key="2">
    <source>
        <dbReference type="EMBL" id="AGE11559.1"/>
    </source>
</evidence>
<evidence type="ECO:0000313" key="4">
    <source>
        <dbReference type="Proteomes" id="UP000102041"/>
    </source>
</evidence>
<evidence type="ECO:0000313" key="5">
    <source>
        <dbReference type="Proteomes" id="UP000132784"/>
    </source>
</evidence>
<dbReference type="EMBL" id="AB592928">
    <property type="protein sequence ID" value="BAJ78547.1"/>
    <property type="molecule type" value="Genomic_DNA"/>
</dbReference>
<sequence length="423" mass="46718">MASSAWTTAMTGIADLTFDAGIWRDGALLLPDDTVVQHTFRHAELAKIVGRGDVQGDVLSDVVVVSDGGGDDDNDGCFETRGRGDAVSASEIAAYTSGRRGRNVSGFSIYWQSHGELIYALSGVTHCFKMYVECGKRTDKGNVVFATPALYLIRSFRGVSLGAADIVWPERQKAVWSRLVRIGVCVDRNRSEDTYGPFQGYRDGGQRSVAPSFASASAMREMTVAGVDASGFLKATGTPAFVHRVSVTYNVLNLDLPGTPGLVLDRCRELAGTKRVRLSQDGGVQNMFLCHVCLYTMGERSVAEDMIGSLYRRDVPGDPTFDRHVAVWMNAHLLAMSLNTVYDMRRSLTCPEERFDLRSNNASIARYYFERYAGVTMAVIYYGMRVLDVFYETWSAADALRRLGFVQLVHRVSREDLVALLRL</sequence>
<dbReference type="Proteomes" id="UP000132784">
    <property type="component" value="Segment"/>
</dbReference>
<name>B7TPZ3_GPCMV</name>